<dbReference type="InterPro" id="IPR007163">
    <property type="entry name" value="VCA0040-like"/>
</dbReference>
<name>A0ABT9GQW9_9GAMM</name>
<keyword evidence="1" id="KW-0812">Transmembrane</keyword>
<dbReference type="EMBL" id="JAUZVY010000003">
    <property type="protein sequence ID" value="MDP4529339.1"/>
    <property type="molecule type" value="Genomic_DNA"/>
</dbReference>
<feature type="transmembrane region" description="Helical" evidence="1">
    <location>
        <begin position="234"/>
        <end position="252"/>
    </location>
</feature>
<evidence type="ECO:0000313" key="2">
    <source>
        <dbReference type="EMBL" id="MDP4529339.1"/>
    </source>
</evidence>
<feature type="transmembrane region" description="Helical" evidence="1">
    <location>
        <begin position="158"/>
        <end position="174"/>
    </location>
</feature>
<evidence type="ECO:0000313" key="3">
    <source>
        <dbReference type="Proteomes" id="UP001236258"/>
    </source>
</evidence>
<accession>A0ABT9GQW9</accession>
<keyword evidence="3" id="KW-1185">Reference proteome</keyword>
<feature type="transmembrane region" description="Helical" evidence="1">
    <location>
        <begin position="181"/>
        <end position="199"/>
    </location>
</feature>
<dbReference type="PANTHER" id="PTHR37308:SF1">
    <property type="entry name" value="POLYPRENYL-PHOSPHATE TRANSPORTER"/>
    <property type="match status" value="1"/>
</dbReference>
<feature type="transmembrane region" description="Helical" evidence="1">
    <location>
        <begin position="73"/>
        <end position="93"/>
    </location>
</feature>
<dbReference type="PANTHER" id="PTHR37308">
    <property type="entry name" value="INTEGRAL MEMBRANE PROTEIN"/>
    <property type="match status" value="1"/>
</dbReference>
<dbReference type="RefSeq" id="WP_305945422.1">
    <property type="nucleotide sequence ID" value="NZ_JAUZVY010000003.1"/>
</dbReference>
<feature type="transmembrane region" description="Helical" evidence="1">
    <location>
        <begin position="20"/>
        <end position="43"/>
    </location>
</feature>
<protein>
    <submittedName>
        <fullName evidence="2">DUF368 domain-containing protein</fullName>
    </submittedName>
</protein>
<dbReference type="Proteomes" id="UP001236258">
    <property type="component" value="Unassembled WGS sequence"/>
</dbReference>
<keyword evidence="1" id="KW-1133">Transmembrane helix</keyword>
<feature type="transmembrane region" description="Helical" evidence="1">
    <location>
        <begin position="134"/>
        <end position="152"/>
    </location>
</feature>
<reference evidence="2 3" key="1">
    <citation type="submission" date="2023-08" db="EMBL/GenBank/DDBJ databases">
        <authorList>
            <person name="Joshi A."/>
            <person name="Thite S."/>
        </authorList>
    </citation>
    <scope>NUCLEOTIDE SEQUENCE [LARGE SCALE GENOMIC DNA]</scope>
    <source>
        <strain evidence="2 3">1E1</strain>
    </source>
</reference>
<dbReference type="Pfam" id="PF04018">
    <property type="entry name" value="VCA0040-like"/>
    <property type="match status" value="1"/>
</dbReference>
<feature type="transmembrane region" description="Helical" evidence="1">
    <location>
        <begin position="205"/>
        <end position="227"/>
    </location>
</feature>
<sequence length="304" mass="33458">MDARAASLWRSYLLVWCKGLMMGAADIVPGVSGGTLALLLGIYERLIRAIRSVDHHALGMVLRGRLLAAWRHIDGTFLLCLFSGILLSVFLLAKGVSWMLLHQPVLLWSLFFGLILAALPQLCSKLRWDRWRLLLLLLGVLLALGIGQLQPVELQPERWMFFVAGAVAICAMILPGISGSFILLLLGMYAPVLLAVTELQVLPLMLFASGCAVGLLSFSRLLACLLARYHDATLALLIGIVMGAMYRVWPWQLDGSPVGFSTYLQWHDSLQFGWALAMALLGVLGMLAVLQLERLQQPGERISN</sequence>
<feature type="transmembrane region" description="Helical" evidence="1">
    <location>
        <begin position="272"/>
        <end position="292"/>
    </location>
</feature>
<feature type="transmembrane region" description="Helical" evidence="1">
    <location>
        <begin position="105"/>
        <end position="122"/>
    </location>
</feature>
<evidence type="ECO:0000256" key="1">
    <source>
        <dbReference type="SAM" id="Phobius"/>
    </source>
</evidence>
<gene>
    <name evidence="2" type="ORF">Q3O59_09875</name>
</gene>
<comment type="caution">
    <text evidence="2">The sequence shown here is derived from an EMBL/GenBank/DDBJ whole genome shotgun (WGS) entry which is preliminary data.</text>
</comment>
<organism evidence="2 3">
    <name type="scientific">Alkalimonas delamerensis</name>
    <dbReference type="NCBI Taxonomy" id="265981"/>
    <lineage>
        <taxon>Bacteria</taxon>
        <taxon>Pseudomonadati</taxon>
        <taxon>Pseudomonadota</taxon>
        <taxon>Gammaproteobacteria</taxon>
        <taxon>Alkalimonas</taxon>
    </lineage>
</organism>
<proteinExistence type="predicted"/>
<keyword evidence="1" id="KW-0472">Membrane</keyword>